<dbReference type="SUPFAM" id="SSF143560">
    <property type="entry name" value="MK0786-like"/>
    <property type="match status" value="1"/>
</dbReference>
<gene>
    <name evidence="2" type="ORF">NEF87_004228</name>
</gene>
<accession>A0ABY6HX45</accession>
<dbReference type="GO" id="GO:0004150">
    <property type="term" value="F:dihydroneopterin aldolase activity"/>
    <property type="evidence" value="ECO:0007669"/>
    <property type="project" value="UniProtKB-EC"/>
</dbReference>
<protein>
    <submittedName>
        <fullName evidence="2">Dihydroneopterin aldolase</fullName>
        <ecNumber evidence="2">4.1.2.25</ecNumber>
    </submittedName>
</protein>
<sequence length="139" mass="16098">MLSYMEKIADSYRIPEVSNRDQAIFETGIKLAAIFHQFSGTPICCDETIQTKIAEGIIASIKCQPFVKEVRIAFKALDDFEEEKFSKSHEYDYTVISGRNLIAEVELSYKEWSIVGHLEWIEQLNYPLMYMKSIKKISD</sequence>
<dbReference type="InterPro" id="IPR007181">
    <property type="entry name" value="MtpD_C"/>
</dbReference>
<dbReference type="EMBL" id="CP104013">
    <property type="protein sequence ID" value="UYP47943.1"/>
    <property type="molecule type" value="Genomic_DNA"/>
</dbReference>
<reference evidence="2" key="1">
    <citation type="submission" date="2022-09" db="EMBL/GenBank/DDBJ databases">
        <title>Actin cytoskeleton and complex cell architecture in an #Asgard archaeon.</title>
        <authorList>
            <person name="Ponce Toledo R.I."/>
            <person name="Schleper C."/>
            <person name="Rodrigues Oliveira T."/>
            <person name="Wollweber F."/>
            <person name="Xu J."/>
            <person name="Rittmann S."/>
            <person name="Klingl A."/>
            <person name="Pilhofer M."/>
        </authorList>
    </citation>
    <scope>NUCLEOTIDE SEQUENCE</scope>
    <source>
        <strain evidence="2">B-35</strain>
    </source>
</reference>
<evidence type="ECO:0000259" key="1">
    <source>
        <dbReference type="Pfam" id="PF04038"/>
    </source>
</evidence>
<name>A0ABY6HX45_9ARCH</name>
<proteinExistence type="predicted"/>
<evidence type="ECO:0000313" key="3">
    <source>
        <dbReference type="Proteomes" id="UP001208689"/>
    </source>
</evidence>
<evidence type="ECO:0000313" key="2">
    <source>
        <dbReference type="EMBL" id="UYP47943.1"/>
    </source>
</evidence>
<keyword evidence="2" id="KW-0456">Lyase</keyword>
<organism evidence="2 3">
    <name type="scientific">Candidatus Lokiarchaeum ossiferum</name>
    <dbReference type="NCBI Taxonomy" id="2951803"/>
    <lineage>
        <taxon>Archaea</taxon>
        <taxon>Promethearchaeati</taxon>
        <taxon>Promethearchaeota</taxon>
        <taxon>Promethearchaeia</taxon>
        <taxon>Promethearchaeales</taxon>
        <taxon>Promethearchaeaceae</taxon>
        <taxon>Candidatus Lokiarchaeum</taxon>
    </lineage>
</organism>
<dbReference type="Proteomes" id="UP001208689">
    <property type="component" value="Chromosome"/>
</dbReference>
<keyword evidence="3" id="KW-1185">Reference proteome</keyword>
<dbReference type="InterPro" id="IPR036839">
    <property type="entry name" value="MptD_sf"/>
</dbReference>
<dbReference type="Gene3D" id="3.30.1300.20">
    <property type="entry name" value="7,8-dihydroneopterin aldolase (MptD)"/>
    <property type="match status" value="1"/>
</dbReference>
<dbReference type="Pfam" id="PF04038">
    <property type="entry name" value="DHNA"/>
    <property type="match status" value="1"/>
</dbReference>
<dbReference type="EC" id="4.1.2.25" evidence="2"/>
<feature type="domain" description="Dihydroneopterin aldolase MtpD C-terminal" evidence="1">
    <location>
        <begin position="19"/>
        <end position="131"/>
    </location>
</feature>